<evidence type="ECO:0008006" key="3">
    <source>
        <dbReference type="Google" id="ProtNLM"/>
    </source>
</evidence>
<dbReference type="KEGG" id="mgin:FRZ54_01065"/>
<gene>
    <name evidence="1" type="ORF">FRZ54_01065</name>
</gene>
<dbReference type="OrthoDB" id="676347at2"/>
<accession>A0A5B8UQC6</accession>
<dbReference type="PROSITE" id="PS51257">
    <property type="entry name" value="PROKAR_LIPOPROTEIN"/>
    <property type="match status" value="1"/>
</dbReference>
<dbReference type="EMBL" id="CP042436">
    <property type="protein sequence ID" value="QEC61229.1"/>
    <property type="molecule type" value="Genomic_DNA"/>
</dbReference>
<organism evidence="1 2">
    <name type="scientific">Mucilaginibacter ginsenosidivorans</name>
    <dbReference type="NCBI Taxonomy" id="398053"/>
    <lineage>
        <taxon>Bacteria</taxon>
        <taxon>Pseudomonadati</taxon>
        <taxon>Bacteroidota</taxon>
        <taxon>Sphingobacteriia</taxon>
        <taxon>Sphingobacteriales</taxon>
        <taxon>Sphingobacteriaceae</taxon>
        <taxon>Mucilaginibacter</taxon>
    </lineage>
</organism>
<protein>
    <recommendedName>
        <fullName evidence="3">Anti-sigma factor</fullName>
    </recommendedName>
</protein>
<evidence type="ECO:0000313" key="1">
    <source>
        <dbReference type="EMBL" id="QEC61229.1"/>
    </source>
</evidence>
<evidence type="ECO:0000313" key="2">
    <source>
        <dbReference type="Proteomes" id="UP000321479"/>
    </source>
</evidence>
<sequence>MNLNLLKAKPLLMYAAIFLIVFAVSSCAQKLKFANSSVVPAAEGTVKIKKDNNNNYNIEIDVIRLADPKRLSPPKETYVVWIETENNMAKNIGQLKSSSGMFSSALTASISTVSPVKPTKIFITAEDSGDVQSPGEVILTMDSF</sequence>
<dbReference type="Proteomes" id="UP000321479">
    <property type="component" value="Chromosome"/>
</dbReference>
<dbReference type="RefSeq" id="WP_147029808.1">
    <property type="nucleotide sequence ID" value="NZ_CP042436.1"/>
</dbReference>
<proteinExistence type="predicted"/>
<keyword evidence="2" id="KW-1185">Reference proteome</keyword>
<reference evidence="1 2" key="1">
    <citation type="journal article" date="2017" name="Curr. Microbiol.">
        <title>Mucilaginibacter ginsenosidivorans sp. nov., Isolated from Soil of Ginseng Field.</title>
        <authorList>
            <person name="Kim M.M."/>
            <person name="Siddiqi M.Z."/>
            <person name="Im W.T."/>
        </authorList>
    </citation>
    <scope>NUCLEOTIDE SEQUENCE [LARGE SCALE GENOMIC DNA]</scope>
    <source>
        <strain evidence="1 2">Gsoil 3017</strain>
    </source>
</reference>
<dbReference type="AlphaFoldDB" id="A0A5B8UQC6"/>
<name>A0A5B8UQC6_9SPHI</name>